<evidence type="ECO:0000259" key="8">
    <source>
        <dbReference type="PROSITE" id="PS50893"/>
    </source>
</evidence>
<evidence type="ECO:0000256" key="5">
    <source>
        <dbReference type="ARBA" id="ARBA00022989"/>
    </source>
</evidence>
<feature type="transmembrane region" description="Helical" evidence="7">
    <location>
        <begin position="188"/>
        <end position="211"/>
    </location>
</feature>
<evidence type="ECO:0000256" key="2">
    <source>
        <dbReference type="ARBA" id="ARBA00022692"/>
    </source>
</evidence>
<evidence type="ECO:0000313" key="10">
    <source>
        <dbReference type="EMBL" id="QGG80184.1"/>
    </source>
</evidence>
<accession>A0A5Q2QAV8</accession>
<feature type="transmembrane region" description="Helical" evidence="7">
    <location>
        <begin position="295"/>
        <end position="313"/>
    </location>
</feature>
<name>A0A5Q2QAV8_9GAMM</name>
<dbReference type="PROSITE" id="PS50893">
    <property type="entry name" value="ABC_TRANSPORTER_2"/>
    <property type="match status" value="1"/>
</dbReference>
<dbReference type="Gene3D" id="1.20.1560.10">
    <property type="entry name" value="ABC transporter type 1, transmembrane domain"/>
    <property type="match status" value="1"/>
</dbReference>
<keyword evidence="3" id="KW-0547">Nucleotide-binding</keyword>
<dbReference type="InterPro" id="IPR027417">
    <property type="entry name" value="P-loop_NTPase"/>
</dbReference>
<evidence type="ECO:0000259" key="9">
    <source>
        <dbReference type="PROSITE" id="PS50929"/>
    </source>
</evidence>
<keyword evidence="6 7" id="KW-0472">Membrane</keyword>
<dbReference type="Pfam" id="PF00664">
    <property type="entry name" value="ABC_membrane"/>
    <property type="match status" value="1"/>
</dbReference>
<comment type="subcellular location">
    <subcellularLocation>
        <location evidence="1">Cell membrane</location>
        <topology evidence="1">Multi-pass membrane protein</topology>
    </subcellularLocation>
</comment>
<dbReference type="GO" id="GO:0016887">
    <property type="term" value="F:ATP hydrolysis activity"/>
    <property type="evidence" value="ECO:0007669"/>
    <property type="project" value="InterPro"/>
</dbReference>
<evidence type="ECO:0000256" key="1">
    <source>
        <dbReference type="ARBA" id="ARBA00004651"/>
    </source>
</evidence>
<dbReference type="InterPro" id="IPR003439">
    <property type="entry name" value="ABC_transporter-like_ATP-bd"/>
</dbReference>
<dbReference type="GO" id="GO:0034040">
    <property type="term" value="F:ATPase-coupled lipid transmembrane transporter activity"/>
    <property type="evidence" value="ECO:0007669"/>
    <property type="project" value="TreeGrafter"/>
</dbReference>
<dbReference type="Pfam" id="PF00005">
    <property type="entry name" value="ABC_tran"/>
    <property type="match status" value="1"/>
</dbReference>
<feature type="transmembrane region" description="Helical" evidence="7">
    <location>
        <begin position="381"/>
        <end position="403"/>
    </location>
</feature>
<dbReference type="GO" id="GO:0005886">
    <property type="term" value="C:plasma membrane"/>
    <property type="evidence" value="ECO:0007669"/>
    <property type="project" value="UniProtKB-SubCell"/>
</dbReference>
<dbReference type="InterPro" id="IPR039421">
    <property type="entry name" value="Type_1_exporter"/>
</dbReference>
<sequence length="696" mass="74695">MDKAVDTAPSPLEAHKRNLLGALLRLATIKRQTVDVAVVRDTVDAVPGVDAAGNIKAVCTQLAIQSPVFKKSPQQLVAPFLAILPGPDVAVVAGQVDGVHWTLGRYASDGAFTETTIDAFEPGTSFVGIEYQSNIPLRRSHTFKLIVGELLSQRRPIFEVALAGIFMMFLAVSVSLFSIQVYDRVIPSSAQATLLVLASGAFLALIFELLLKFARSGVVEKLTDSVDINLARSVMARFLGVRFDKLPASVGSATQVLKGYETVRGFLVSFLTMCTVDMPVAIFLLGLVFLIGGQLALIPAAFFGVGLVLAVFFHRRLTVLAGLSQNAHSRKTGILVESVEAAETLKSNNARWRVLSQWVSTTNSARDIDNQLKHVSENAQYILLLFQQISYISLISVGALQVIQGNLTIGSVIGCSILSGRILTPISQIPSLMINWAHAKMALKSLESYWNLPQENEGETTSYSERLRGPIELTRVPSLRVNTGERVGLVGPVGSGKSSLIRLLLGLIGAEQGKVQIGHLSIATLDRVALARDIGYVSQEARLISGTIRDNLILGMPDPGEARIADACALTGVTDYIIGPSPKGLETAINESGAGLSGGQKQLIHLTRALLKQPSILLLDEPTASLDGGLEQRVIDALGQYCEKNPETILVVASHRPKVFGLVNRLIVVTNGEISMDDTRDAVLARIAPGTERPTV</sequence>
<dbReference type="Proteomes" id="UP000388235">
    <property type="component" value="Chromosome"/>
</dbReference>
<keyword evidence="5 7" id="KW-1133">Transmembrane helix</keyword>
<organism evidence="10 11">
    <name type="scientific">Litorivicinus lipolyticus</name>
    <dbReference type="NCBI Taxonomy" id="418701"/>
    <lineage>
        <taxon>Bacteria</taxon>
        <taxon>Pseudomonadati</taxon>
        <taxon>Pseudomonadota</taxon>
        <taxon>Gammaproteobacteria</taxon>
        <taxon>Oceanospirillales</taxon>
        <taxon>Litorivicinaceae</taxon>
        <taxon>Litorivicinus</taxon>
    </lineage>
</organism>
<feature type="domain" description="ABC transporter" evidence="8">
    <location>
        <begin position="458"/>
        <end position="696"/>
    </location>
</feature>
<feature type="transmembrane region" description="Helical" evidence="7">
    <location>
        <begin position="160"/>
        <end position="182"/>
    </location>
</feature>
<keyword evidence="2 7" id="KW-0812">Transmembrane</keyword>
<evidence type="ECO:0000256" key="7">
    <source>
        <dbReference type="SAM" id="Phobius"/>
    </source>
</evidence>
<evidence type="ECO:0000256" key="3">
    <source>
        <dbReference type="ARBA" id="ARBA00022741"/>
    </source>
</evidence>
<gene>
    <name evidence="10" type="ORF">GH975_06185</name>
</gene>
<dbReference type="EMBL" id="CP045871">
    <property type="protein sequence ID" value="QGG80184.1"/>
    <property type="molecule type" value="Genomic_DNA"/>
</dbReference>
<dbReference type="SUPFAM" id="SSF90123">
    <property type="entry name" value="ABC transporter transmembrane region"/>
    <property type="match status" value="1"/>
</dbReference>
<dbReference type="PANTHER" id="PTHR24221:SF248">
    <property type="entry name" value="ABC TRANSPORTER TRANSMEMBRANE REGION"/>
    <property type="match status" value="1"/>
</dbReference>
<dbReference type="GO" id="GO:0005524">
    <property type="term" value="F:ATP binding"/>
    <property type="evidence" value="ECO:0007669"/>
    <property type="project" value="UniProtKB-KW"/>
</dbReference>
<dbReference type="InterPro" id="IPR003593">
    <property type="entry name" value="AAA+_ATPase"/>
</dbReference>
<proteinExistence type="predicted"/>
<dbReference type="PROSITE" id="PS50929">
    <property type="entry name" value="ABC_TM1F"/>
    <property type="match status" value="1"/>
</dbReference>
<dbReference type="GO" id="GO:0140359">
    <property type="term" value="F:ABC-type transporter activity"/>
    <property type="evidence" value="ECO:0007669"/>
    <property type="project" value="InterPro"/>
</dbReference>
<reference evidence="10 11" key="1">
    <citation type="submission" date="2019-11" db="EMBL/GenBank/DDBJ databases">
        <authorList>
            <person name="Khan S.A."/>
            <person name="Jeon C.O."/>
            <person name="Chun B.H."/>
        </authorList>
    </citation>
    <scope>NUCLEOTIDE SEQUENCE [LARGE SCALE GENOMIC DNA]</scope>
    <source>
        <strain evidence="10 11">IMCC 1097</strain>
    </source>
</reference>
<dbReference type="SMART" id="SM00382">
    <property type="entry name" value="AAA"/>
    <property type="match status" value="1"/>
</dbReference>
<feature type="domain" description="ABC transmembrane type-1" evidence="9">
    <location>
        <begin position="160"/>
        <end position="438"/>
    </location>
</feature>
<protein>
    <submittedName>
        <fullName evidence="10">ATP-binding cassette domain-containing protein</fullName>
    </submittedName>
</protein>
<keyword evidence="11" id="KW-1185">Reference proteome</keyword>
<dbReference type="Gene3D" id="3.40.50.300">
    <property type="entry name" value="P-loop containing nucleotide triphosphate hydrolases"/>
    <property type="match status" value="1"/>
</dbReference>
<dbReference type="RefSeq" id="WP_153713688.1">
    <property type="nucleotide sequence ID" value="NZ_CP045871.1"/>
</dbReference>
<dbReference type="AlphaFoldDB" id="A0A5Q2QAV8"/>
<dbReference type="OrthoDB" id="9806127at2"/>
<evidence type="ECO:0000313" key="11">
    <source>
        <dbReference type="Proteomes" id="UP000388235"/>
    </source>
</evidence>
<dbReference type="InterPro" id="IPR036640">
    <property type="entry name" value="ABC1_TM_sf"/>
</dbReference>
<dbReference type="KEGG" id="llp:GH975_06185"/>
<feature type="transmembrane region" description="Helical" evidence="7">
    <location>
        <begin position="266"/>
        <end position="289"/>
    </location>
</feature>
<dbReference type="SUPFAM" id="SSF52540">
    <property type="entry name" value="P-loop containing nucleoside triphosphate hydrolases"/>
    <property type="match status" value="1"/>
</dbReference>
<evidence type="ECO:0000256" key="6">
    <source>
        <dbReference type="ARBA" id="ARBA00023136"/>
    </source>
</evidence>
<dbReference type="InterPro" id="IPR011527">
    <property type="entry name" value="ABC1_TM_dom"/>
</dbReference>
<evidence type="ECO:0000256" key="4">
    <source>
        <dbReference type="ARBA" id="ARBA00022840"/>
    </source>
</evidence>
<dbReference type="PANTHER" id="PTHR24221">
    <property type="entry name" value="ATP-BINDING CASSETTE SUB-FAMILY B"/>
    <property type="match status" value="1"/>
</dbReference>
<keyword evidence="4 10" id="KW-0067">ATP-binding</keyword>